<keyword evidence="4" id="KW-1185">Reference proteome</keyword>
<sequence>MQSNARFALRQACYGSLLGLAIASIPTVQAEEALPEYTFLDAIKTGKNLTSFRLRYENVEQDGNAPTGQPLKDANGLTLRSLIGWQTAPYHNFSFAGQIIDVSKFQDDFNDSTNGTRINSVSNQPDKLDYAKIVDPDNTGINQLYVDWTGIKNNRVRLGRQQINLDNVRFIGDIAFRQVMQVFDGVTLLNKSLPDTEIYLGHIERVKQITTKVRSDGALEIANVKYRISPTESLVGYGYFSSFDDLGFGRAWFGNAAGTGGIAAGKNGNINQEADQGNKVLGVRLDGVHIFTPDWKGLYTAEYAKQTDYRGGDSRIDAHYYKLGGGAAYGNFSLRADQELLSSNNGRYAFQTPFGTNHLFQGWVDKFLTTPLEGIKDTFVTATYKVGDFLFFADYHLIKSDEHFNTVGGGFGDKYGTEWNAAVTYNVNPHLMTKLEYGKFSEKDQYTALPGNNAGGRVRDTEKVWLTLMYTF</sequence>
<keyword evidence="1" id="KW-0732">Signal</keyword>
<gene>
    <name evidence="3" type="ORF">ACIKP9_08195</name>
</gene>
<protein>
    <submittedName>
        <fullName evidence="3">Alginate export family protein</fullName>
    </submittedName>
</protein>
<dbReference type="RefSeq" id="WP_400881359.1">
    <property type="nucleotide sequence ID" value="NZ_JBIWXY010000001.1"/>
</dbReference>
<evidence type="ECO:0000313" key="4">
    <source>
        <dbReference type="Proteomes" id="UP001617669"/>
    </source>
</evidence>
<evidence type="ECO:0000313" key="3">
    <source>
        <dbReference type="EMBL" id="MFJ5446207.1"/>
    </source>
</evidence>
<accession>A0ABW8GLE7</accession>
<feature type="domain" description="Alginate export" evidence="2">
    <location>
        <begin position="60"/>
        <end position="188"/>
    </location>
</feature>
<dbReference type="Gene3D" id="2.40.160.10">
    <property type="entry name" value="Porin"/>
    <property type="match status" value="1"/>
</dbReference>
<dbReference type="Proteomes" id="UP001617669">
    <property type="component" value="Unassembled WGS sequence"/>
</dbReference>
<dbReference type="InterPro" id="IPR023614">
    <property type="entry name" value="Porin_dom_sf"/>
</dbReference>
<dbReference type="InterPro" id="IPR025388">
    <property type="entry name" value="Alginate_export_dom"/>
</dbReference>
<evidence type="ECO:0000259" key="2">
    <source>
        <dbReference type="Pfam" id="PF13372"/>
    </source>
</evidence>
<organism evidence="3 4">
    <name type="scientific">Methylobacillus methanolivorans</name>
    <dbReference type="NCBI Taxonomy" id="1848927"/>
    <lineage>
        <taxon>Bacteria</taxon>
        <taxon>Pseudomonadati</taxon>
        <taxon>Pseudomonadota</taxon>
        <taxon>Betaproteobacteria</taxon>
        <taxon>Nitrosomonadales</taxon>
        <taxon>Methylophilaceae</taxon>
        <taxon>Methylobacillus</taxon>
    </lineage>
</organism>
<name>A0ABW8GLE7_9PROT</name>
<evidence type="ECO:0000256" key="1">
    <source>
        <dbReference type="SAM" id="SignalP"/>
    </source>
</evidence>
<comment type="caution">
    <text evidence="3">The sequence shown here is derived from an EMBL/GenBank/DDBJ whole genome shotgun (WGS) entry which is preliminary data.</text>
</comment>
<reference evidence="3 4" key="1">
    <citation type="submission" date="2024-11" db="EMBL/GenBank/DDBJ databases">
        <authorList>
            <person name="Kaparullina E.N."/>
            <person name="Delegan Y.A."/>
            <person name="Doronina N.V."/>
        </authorList>
    </citation>
    <scope>NUCLEOTIDE SEQUENCE [LARGE SCALE GENOMIC DNA]</scope>
    <source>
        <strain evidence="3 4">7sh_L</strain>
    </source>
</reference>
<feature type="signal peptide" evidence="1">
    <location>
        <begin position="1"/>
        <end position="30"/>
    </location>
</feature>
<feature type="chain" id="PRO_5046283995" evidence="1">
    <location>
        <begin position="31"/>
        <end position="472"/>
    </location>
</feature>
<proteinExistence type="predicted"/>
<dbReference type="Pfam" id="PF13372">
    <property type="entry name" value="Alginate_exp"/>
    <property type="match status" value="1"/>
</dbReference>
<dbReference type="EMBL" id="JBIWXY010000001">
    <property type="protein sequence ID" value="MFJ5446207.1"/>
    <property type="molecule type" value="Genomic_DNA"/>
</dbReference>